<dbReference type="Proteomes" id="UP001501624">
    <property type="component" value="Unassembled WGS sequence"/>
</dbReference>
<dbReference type="Gene3D" id="2.30.110.10">
    <property type="entry name" value="Electron Transport, Fmn-binding Protein, Chain A"/>
    <property type="match status" value="1"/>
</dbReference>
<evidence type="ECO:0000313" key="1">
    <source>
        <dbReference type="EMBL" id="GAA3810387.1"/>
    </source>
</evidence>
<accession>A0ABP7I6W3</accession>
<reference evidence="2" key="1">
    <citation type="journal article" date="2019" name="Int. J. Syst. Evol. Microbiol.">
        <title>The Global Catalogue of Microorganisms (GCM) 10K type strain sequencing project: providing services to taxonomists for standard genome sequencing and annotation.</title>
        <authorList>
            <consortium name="The Broad Institute Genomics Platform"/>
            <consortium name="The Broad Institute Genome Sequencing Center for Infectious Disease"/>
            <person name="Wu L."/>
            <person name="Ma J."/>
        </authorList>
    </citation>
    <scope>NUCLEOTIDE SEQUENCE [LARGE SCALE GENOMIC DNA]</scope>
    <source>
        <strain evidence="2">JCM 17017</strain>
    </source>
</reference>
<dbReference type="NCBIfam" id="TIGR00026">
    <property type="entry name" value="hi_GC_TIGR00026"/>
    <property type="match status" value="1"/>
</dbReference>
<organism evidence="1 2">
    <name type="scientific">Amycolatopsis tucumanensis</name>
    <dbReference type="NCBI Taxonomy" id="401106"/>
    <lineage>
        <taxon>Bacteria</taxon>
        <taxon>Bacillati</taxon>
        <taxon>Actinomycetota</taxon>
        <taxon>Actinomycetes</taxon>
        <taxon>Pseudonocardiales</taxon>
        <taxon>Pseudonocardiaceae</taxon>
        <taxon>Amycolatopsis</taxon>
    </lineage>
</organism>
<dbReference type="Pfam" id="PF04075">
    <property type="entry name" value="F420H2_quin_red"/>
    <property type="match status" value="1"/>
</dbReference>
<dbReference type="RefSeq" id="WP_237336273.1">
    <property type="nucleotide sequence ID" value="NZ_BAABCM010000003.1"/>
</dbReference>
<name>A0ABP7I6W3_9PSEU</name>
<dbReference type="InterPro" id="IPR012349">
    <property type="entry name" value="Split_barrel_FMN-bd"/>
</dbReference>
<gene>
    <name evidence="1" type="ORF">GCM10022380_30180</name>
</gene>
<dbReference type="EMBL" id="BAABCM010000003">
    <property type="protein sequence ID" value="GAA3810387.1"/>
    <property type="molecule type" value="Genomic_DNA"/>
</dbReference>
<sequence length="147" mass="16581">MDRYLKPGKGDSVFNVAVQFLTKLGVSLAGSRVLLLRGRKSGEIRSTPVNLLKVGGQRYLVAPRGQTQWVRNLRAAGEGQLRVGRRVETFRFAELADDEKPVILRAYLKRWAWEVSRFFEGVDHRSPDEVLRGIAPGFPVFRITESA</sequence>
<comment type="caution">
    <text evidence="1">The sequence shown here is derived from an EMBL/GenBank/DDBJ whole genome shotgun (WGS) entry which is preliminary data.</text>
</comment>
<protein>
    <submittedName>
        <fullName evidence="1">Nitroreductase family deazaflavin-dependent oxidoreductase</fullName>
    </submittedName>
</protein>
<keyword evidence="2" id="KW-1185">Reference proteome</keyword>
<proteinExistence type="predicted"/>
<evidence type="ECO:0000313" key="2">
    <source>
        <dbReference type="Proteomes" id="UP001501624"/>
    </source>
</evidence>
<dbReference type="InterPro" id="IPR004378">
    <property type="entry name" value="F420H2_quin_Rdtase"/>
</dbReference>